<protein>
    <recommendedName>
        <fullName evidence="4">DUF805 domain-containing protein</fullName>
    </recommendedName>
</protein>
<dbReference type="STRING" id="399736.SAMN04489720_2355"/>
<keyword evidence="1" id="KW-0472">Membrane</keyword>
<evidence type="ECO:0000313" key="3">
    <source>
        <dbReference type="Proteomes" id="UP000198822"/>
    </source>
</evidence>
<organism evidence="2 3">
    <name type="scientific">Agrococcus jejuensis</name>
    <dbReference type="NCBI Taxonomy" id="399736"/>
    <lineage>
        <taxon>Bacteria</taxon>
        <taxon>Bacillati</taxon>
        <taxon>Actinomycetota</taxon>
        <taxon>Actinomycetes</taxon>
        <taxon>Micrococcales</taxon>
        <taxon>Microbacteriaceae</taxon>
        <taxon>Agrococcus</taxon>
    </lineage>
</organism>
<proteinExistence type="predicted"/>
<feature type="transmembrane region" description="Helical" evidence="1">
    <location>
        <begin position="85"/>
        <end position="111"/>
    </location>
</feature>
<name>A0A1G8F6L9_9MICO</name>
<dbReference type="Proteomes" id="UP000198822">
    <property type="component" value="Chromosome I"/>
</dbReference>
<evidence type="ECO:0008006" key="4">
    <source>
        <dbReference type="Google" id="ProtNLM"/>
    </source>
</evidence>
<dbReference type="InterPro" id="IPR008523">
    <property type="entry name" value="DUF805"/>
</dbReference>
<gene>
    <name evidence="2" type="ORF">SAMN04489720_2355</name>
</gene>
<keyword evidence="1" id="KW-1133">Transmembrane helix</keyword>
<reference evidence="3" key="1">
    <citation type="submission" date="2016-10" db="EMBL/GenBank/DDBJ databases">
        <authorList>
            <person name="Varghese N."/>
            <person name="Submissions S."/>
        </authorList>
    </citation>
    <scope>NUCLEOTIDE SEQUENCE [LARGE SCALE GENOMIC DNA]</scope>
    <source>
        <strain evidence="3">DSM 22002</strain>
    </source>
</reference>
<dbReference type="AlphaFoldDB" id="A0A1G8F6L9"/>
<sequence>MPLDQPHYGIGPAGMLRFLRKYATFRGRASRSEFWWGQLTLAIASLVLFLPGVIAFPAVFLSRMEVSTADPSTTPAAPFAAFADALWGFGLLLAGAVLWLGLLLPWLALAWRRAQDAGMPGGVALAFLLGGNMLAGVLLITGLAQYVLGFLDSSARGARYERSTTPVLPPGVPAQAWEAERAMAAATRMR</sequence>
<accession>A0A1G8F6L9</accession>
<evidence type="ECO:0000313" key="2">
    <source>
        <dbReference type="EMBL" id="SDH77760.1"/>
    </source>
</evidence>
<keyword evidence="1" id="KW-0812">Transmembrane</keyword>
<dbReference type="Pfam" id="PF05656">
    <property type="entry name" value="DUF805"/>
    <property type="match status" value="1"/>
</dbReference>
<feature type="transmembrane region" description="Helical" evidence="1">
    <location>
        <begin position="123"/>
        <end position="148"/>
    </location>
</feature>
<dbReference type="GO" id="GO:0016020">
    <property type="term" value="C:membrane"/>
    <property type="evidence" value="ECO:0007669"/>
    <property type="project" value="InterPro"/>
</dbReference>
<feature type="transmembrane region" description="Helical" evidence="1">
    <location>
        <begin position="34"/>
        <end position="60"/>
    </location>
</feature>
<keyword evidence="3" id="KW-1185">Reference proteome</keyword>
<dbReference type="EMBL" id="LT629695">
    <property type="protein sequence ID" value="SDH77760.1"/>
    <property type="molecule type" value="Genomic_DNA"/>
</dbReference>
<evidence type="ECO:0000256" key="1">
    <source>
        <dbReference type="SAM" id="Phobius"/>
    </source>
</evidence>